<geneLocation type="plasmid" evidence="1">
    <name>pVPS92-VEB</name>
</geneLocation>
<dbReference type="AlphaFoldDB" id="A0A1B1LR85"/>
<protein>
    <submittedName>
        <fullName evidence="1">Uncharacterized protein</fullName>
    </submittedName>
</protein>
<reference evidence="1" key="1">
    <citation type="journal article" date="2016" name="Antimicrob. Agents Chemother.">
        <title>Genetic Characterization of a blaVEB-2-carrying plasmid in Vibrio parahaemolyticus.</title>
        <authorList>
            <person name="Li R."/>
            <person name="Ye L."/>
            <person name="Zheng Z."/>
            <person name="Chan E.W."/>
            <person name="Chen S."/>
        </authorList>
    </citation>
    <scope>NUCLEOTIDE SEQUENCE</scope>
    <source>
        <strain evidence="1">VPS92</strain>
        <plasmid evidence="1">pVPS92-VEB</plasmid>
    </source>
</reference>
<dbReference type="EMBL" id="KU356480">
    <property type="protein sequence ID" value="ANS55574.1"/>
    <property type="molecule type" value="Genomic_DNA"/>
</dbReference>
<evidence type="ECO:0000313" key="1">
    <source>
        <dbReference type="EMBL" id="ANS55574.1"/>
    </source>
</evidence>
<organism evidence="1">
    <name type="scientific">Vibrio parahaemolyticus</name>
    <dbReference type="NCBI Taxonomy" id="670"/>
    <lineage>
        <taxon>Bacteria</taxon>
        <taxon>Pseudomonadati</taxon>
        <taxon>Pseudomonadota</taxon>
        <taxon>Gammaproteobacteria</taxon>
        <taxon>Vibrionales</taxon>
        <taxon>Vibrionaceae</taxon>
        <taxon>Vibrio</taxon>
    </lineage>
</organism>
<accession>A0A1B1LR85</accession>
<keyword evidence="1" id="KW-0614">Plasmid</keyword>
<proteinExistence type="predicted"/>
<name>A0A1B1LR85_VIBPH</name>
<dbReference type="RefSeq" id="WP_017190571.1">
    <property type="nucleotide sequence ID" value="NZ_JAESOU010000012.1"/>
</dbReference>
<sequence length="198" mass="22396">MHNHRYITGLCSDDIPESEKQFLRVVTERLMLSGYTMRTGGLIGTSEPFIRGAMDAAVIQGVSVPSLELYVPSPEVDTFGINPKQVFDIHQLKEMKSGRIMAMAAQHRDRYLTISNKRALEYETYVPALMGGDLNDISRFMICWAPAPQFDKNQRQNDCHGCMSTAVKIAHTYSMQVFNTAIPAHKTRLLRWITGDVR</sequence>